<evidence type="ECO:0000259" key="4">
    <source>
        <dbReference type="SMART" id="SM00382"/>
    </source>
</evidence>
<dbReference type="Pfam" id="PF04548">
    <property type="entry name" value="AIG1"/>
    <property type="match status" value="1"/>
</dbReference>
<dbReference type="InterPro" id="IPR027417">
    <property type="entry name" value="P-loop_NTPase"/>
</dbReference>
<name>A0A7R8XDA2_9CRUS</name>
<dbReference type="EMBL" id="LR901082">
    <property type="protein sequence ID" value="CAD7247744.1"/>
    <property type="molecule type" value="Genomic_DNA"/>
</dbReference>
<accession>A0A7R8XDA2</accession>
<proteinExistence type="inferred from homology"/>
<dbReference type="OrthoDB" id="2386367at2759"/>
<keyword evidence="2" id="KW-0547">Nucleotide-binding</keyword>
<dbReference type="SUPFAM" id="SSF52540">
    <property type="entry name" value="P-loop containing nucleoside triphosphate hydrolases"/>
    <property type="match status" value="2"/>
</dbReference>
<dbReference type="InterPro" id="IPR003593">
    <property type="entry name" value="AAA+_ATPase"/>
</dbReference>
<dbReference type="AlphaFoldDB" id="A0A7R8XDA2"/>
<evidence type="ECO:0000313" key="6">
    <source>
        <dbReference type="Proteomes" id="UP000677054"/>
    </source>
</evidence>
<evidence type="ECO:0000256" key="1">
    <source>
        <dbReference type="ARBA" id="ARBA00008535"/>
    </source>
</evidence>
<gene>
    <name evidence="5" type="ORF">DSTB1V02_LOCUS7569</name>
</gene>
<dbReference type="PANTHER" id="PTHR32046:SF14">
    <property type="match status" value="1"/>
</dbReference>
<dbReference type="Proteomes" id="UP000677054">
    <property type="component" value="Unassembled WGS sequence"/>
</dbReference>
<dbReference type="EMBL" id="CAJPEV010001565">
    <property type="protein sequence ID" value="CAG0893304.1"/>
    <property type="molecule type" value="Genomic_DNA"/>
</dbReference>
<keyword evidence="6" id="KW-1185">Reference proteome</keyword>
<dbReference type="InterPro" id="IPR006703">
    <property type="entry name" value="G_AIG1"/>
</dbReference>
<evidence type="ECO:0000256" key="2">
    <source>
        <dbReference type="ARBA" id="ARBA00022741"/>
    </source>
</evidence>
<protein>
    <recommendedName>
        <fullName evidence="4">AAA+ ATPase domain-containing protein</fullName>
    </recommendedName>
</protein>
<feature type="domain" description="AAA+ ATPase" evidence="4">
    <location>
        <begin position="588"/>
        <end position="787"/>
    </location>
</feature>
<dbReference type="Gene3D" id="3.40.50.300">
    <property type="entry name" value="P-loop containing nucleotide triphosphate hydrolases"/>
    <property type="match status" value="2"/>
</dbReference>
<feature type="domain" description="AAA+ ATPase" evidence="4">
    <location>
        <begin position="60"/>
        <end position="195"/>
    </location>
</feature>
<dbReference type="SMART" id="SM00382">
    <property type="entry name" value="AAA"/>
    <property type="match status" value="2"/>
</dbReference>
<evidence type="ECO:0000256" key="3">
    <source>
        <dbReference type="SAM" id="MobiDB-lite"/>
    </source>
</evidence>
<evidence type="ECO:0000313" key="5">
    <source>
        <dbReference type="EMBL" id="CAD7247744.1"/>
    </source>
</evidence>
<organism evidence="5">
    <name type="scientific">Darwinula stevensoni</name>
    <dbReference type="NCBI Taxonomy" id="69355"/>
    <lineage>
        <taxon>Eukaryota</taxon>
        <taxon>Metazoa</taxon>
        <taxon>Ecdysozoa</taxon>
        <taxon>Arthropoda</taxon>
        <taxon>Crustacea</taxon>
        <taxon>Oligostraca</taxon>
        <taxon>Ostracoda</taxon>
        <taxon>Podocopa</taxon>
        <taxon>Podocopida</taxon>
        <taxon>Darwinulocopina</taxon>
        <taxon>Darwinuloidea</taxon>
        <taxon>Darwinulidae</taxon>
        <taxon>Darwinula</taxon>
    </lineage>
</organism>
<dbReference type="GO" id="GO:0005525">
    <property type="term" value="F:GTP binding"/>
    <property type="evidence" value="ECO:0007669"/>
    <property type="project" value="InterPro"/>
</dbReference>
<dbReference type="PANTHER" id="PTHR32046">
    <property type="entry name" value="G DOMAIN-CONTAINING PROTEIN"/>
    <property type="match status" value="1"/>
</dbReference>
<comment type="similarity">
    <text evidence="1">Belongs to the TRAFAC class TrmE-Era-EngA-EngB-Septin-like GTPase superfamily. AIG1/Toc34/Toc159-like paraseptin GTPase family. IAN subfamily.</text>
</comment>
<reference evidence="5" key="1">
    <citation type="submission" date="2020-11" db="EMBL/GenBank/DDBJ databases">
        <authorList>
            <person name="Tran Van P."/>
        </authorList>
    </citation>
    <scope>NUCLEOTIDE SEQUENCE</scope>
</reference>
<feature type="region of interest" description="Disordered" evidence="3">
    <location>
        <begin position="526"/>
        <end position="545"/>
    </location>
</feature>
<sequence length="975" mass="109868">MNSQSRKQKDFGLLEEATLLGSTKEGLRVHEPRKRLLFSYEVRNLDVFSVGRQTLPFRTYGKVIVLTGANGVGKTTLMSTMLNYMLGVDFEDDERLQMVQSRRDPLKNKSRAVTAYVVHPQKAQGRRTHPITIVDTPGFEETEGLGGDTVSTLMALFQHRRGIDSLHSVGMVVSAATTRWTAGYAQAIQQLQRIFGTDVVNSIHLFVTFADARHSSVQDMVERAGIPHNGTYPVDNRCLFNRNQEKKPAWDETMRSMAKYFAILSDAIPVSVIRTREFLMRREGIENHVKDQLEKVKKVSRLTQGPPHPKDFPEAAAKVLKERANTLEIFISGLETLELLQTASNVLKKSIAQEASQEKLTEIRKLYRTTQLKVHKLIRDSHANLSKLEESAPKRDAFPLIAHIDFLIQLELDEGHQGQAAALKVTRAAAEWMASVRDEAYWDCFFLSLSDPEETDHFVAFEENDSDAQLPLEPEGLLRTLRKCISNRFSLGNHYLYPALYKIPASSDPVLLLCIQQDADRGNAPNPIGSQGRIPDGLHSKGTGRPSEYVLGKKNGYDLCELKKEMVVKENGFGIYHVMKPDTPVTNVGKVVMFVGVTGAGKTSMINSLINYLLGVEFDDEFRFKLIHEKVTESYHSITDEVSAYIVHAQHGSRYPHNLIIIDTPGFGDTRGLQADKELLQKLKRFYDVGKKWNITRIHAVGLVVKLSDCRITTEQKYVFESVLSVFTKEVEPAFVAVVTFADGSSDPPGLKVLKAAGIPYNDVFLVNNSPVFSHCKEGNLDMKRYLWDTNFEKVKLFCDRLESCEDASLDTTRRVLHERLAMEGITLRLQKEVQNGMDILKLLEVTYGAFKKGSAEKTNKDKLKKLGKEFRDVQLKVHKLIGDARASFSKLEEIALKPESVTITEYIELLIRKERDNGDVEKLKALEASRKAAEWLSAMRKQAEWDPFQDCLAGLRKIGLQLAFDGGDCNVQFL</sequence>